<dbReference type="PROSITE" id="PS50042">
    <property type="entry name" value="CNMP_BINDING_3"/>
    <property type="match status" value="2"/>
</dbReference>
<name>A0AAD1Y6A3_EUPCR</name>
<dbReference type="PANTHER" id="PTHR11635">
    <property type="entry name" value="CAMP-DEPENDENT PROTEIN KINASE REGULATORY CHAIN"/>
    <property type="match status" value="1"/>
</dbReference>
<keyword evidence="3" id="KW-1185">Reference proteome</keyword>
<comment type="caution">
    <text evidence="2">The sequence shown here is derived from an EMBL/GenBank/DDBJ whole genome shotgun (WGS) entry which is preliminary data.</text>
</comment>
<dbReference type="GO" id="GO:0004862">
    <property type="term" value="F:cAMP-dependent protein kinase inhibitor activity"/>
    <property type="evidence" value="ECO:0007669"/>
    <property type="project" value="TreeGrafter"/>
</dbReference>
<dbReference type="Pfam" id="PF00027">
    <property type="entry name" value="cNMP_binding"/>
    <property type="match status" value="1"/>
</dbReference>
<dbReference type="InterPro" id="IPR014710">
    <property type="entry name" value="RmlC-like_jellyroll"/>
</dbReference>
<gene>
    <name evidence="2" type="ORF">ECRASSUSDP1_LOCUS26210</name>
</gene>
<feature type="domain" description="Cyclic nucleotide-binding" evidence="1">
    <location>
        <begin position="337"/>
        <end position="433"/>
    </location>
</feature>
<feature type="domain" description="Cyclic nucleotide-binding" evidence="1">
    <location>
        <begin position="227"/>
        <end position="298"/>
    </location>
</feature>
<protein>
    <recommendedName>
        <fullName evidence="1">Cyclic nucleotide-binding domain-containing protein</fullName>
    </recommendedName>
</protein>
<accession>A0AAD1Y6A3</accession>
<dbReference type="EMBL" id="CAMPGE010027011">
    <property type="protein sequence ID" value="CAI2384676.1"/>
    <property type="molecule type" value="Genomic_DNA"/>
</dbReference>
<proteinExistence type="predicted"/>
<dbReference type="Gene3D" id="2.60.120.10">
    <property type="entry name" value="Jelly Rolls"/>
    <property type="match status" value="2"/>
</dbReference>
<dbReference type="PANTHER" id="PTHR11635:SF152">
    <property type="entry name" value="CAMP-DEPENDENT PROTEIN KINASE TYPE I REGULATORY SUBUNIT-RELATED"/>
    <property type="match status" value="1"/>
</dbReference>
<dbReference type="Proteomes" id="UP001295684">
    <property type="component" value="Unassembled WGS sequence"/>
</dbReference>
<dbReference type="InterPro" id="IPR000595">
    <property type="entry name" value="cNMP-bd_dom"/>
</dbReference>
<dbReference type="GO" id="GO:0030552">
    <property type="term" value="F:cAMP binding"/>
    <property type="evidence" value="ECO:0007669"/>
    <property type="project" value="TreeGrafter"/>
</dbReference>
<dbReference type="AlphaFoldDB" id="A0AAD1Y6A3"/>
<evidence type="ECO:0000313" key="3">
    <source>
        <dbReference type="Proteomes" id="UP001295684"/>
    </source>
</evidence>
<evidence type="ECO:0000313" key="2">
    <source>
        <dbReference type="EMBL" id="CAI2384676.1"/>
    </source>
</evidence>
<sequence length="789" mass="91972">MQSKNRKLRSRRAEQVREIMARDGASRILNSVGKKSIDKDEYDRCMSALELRSKSLLDLQYEKDESLAIQRLELEMNVNNNPRMKSNLTVLNKIKECNLNITKKEKEQLIMFLCSIPIFKDAIPDIKAGGIEFKKICEGLDFLCFEKGDLIYPKKSCVDYVYYLIIGEVVKIDEKNLDLDEILDVPIKSLKDVISQYIRKKLYDRIPDIFVKIQLERIKCNQLFMKRQADVGKSYKLNDRRQIQIDDNLFLHIKKQMKEIKSSSIFGEEEVLKGGRVHRSSMFSKSPSWVISIKRDLFSLKFKEYVKRVKESKAVFIYNWLVSIDPKIEYERVKDFLLAKFKEVQYCKGAKLLTEGAVSDKLYLLKEGNFELTKSIRTKSIFESKSTHKLMFLDENSLVGEDNYCFGQPNSYSIICCSPKGCALEIDIQSFNRKFADLKKIQMPAFIERRDFINKRAKELTKFNILKQKVSGPFPQRIKSNSKEQFEIYSKYSKARKNTQKSIINQIERSKHKEQEFLITVNEPIPMSPPTQRLPKLMAERGESQTLDESLYASNQSVQNESDPQRRNSSVGLHHETPFMKESMQNMDNAIKSLSPLNRMTTDQIKRMEMVNRFKFANYEYKDDRYSTLPDIEEFFGVYTSRTKKEKPIWKSKPLDLSSVNKVVKDFSSKIKSDNILTLFAEREKFGLKTSKAAPTTISKSRNELRNYKTIKSKFFRPGVFSPQSWKTLHKGKDGEVHKRPLHLNLKNKKADAWQIYKKLKPSKGLKTPKRVENTEARVSCINFSTNLA</sequence>
<dbReference type="InterPro" id="IPR050503">
    <property type="entry name" value="cAMP-dep_PK_reg_su-like"/>
</dbReference>
<organism evidence="2 3">
    <name type="scientific">Euplotes crassus</name>
    <dbReference type="NCBI Taxonomy" id="5936"/>
    <lineage>
        <taxon>Eukaryota</taxon>
        <taxon>Sar</taxon>
        <taxon>Alveolata</taxon>
        <taxon>Ciliophora</taxon>
        <taxon>Intramacronucleata</taxon>
        <taxon>Spirotrichea</taxon>
        <taxon>Hypotrichia</taxon>
        <taxon>Euplotida</taxon>
        <taxon>Euplotidae</taxon>
        <taxon>Moneuplotes</taxon>
    </lineage>
</organism>
<evidence type="ECO:0000259" key="1">
    <source>
        <dbReference type="PROSITE" id="PS50042"/>
    </source>
</evidence>
<dbReference type="GO" id="GO:0034236">
    <property type="term" value="F:protein kinase A catalytic subunit binding"/>
    <property type="evidence" value="ECO:0007669"/>
    <property type="project" value="TreeGrafter"/>
</dbReference>
<dbReference type="SUPFAM" id="SSF51206">
    <property type="entry name" value="cAMP-binding domain-like"/>
    <property type="match status" value="2"/>
</dbReference>
<reference evidence="2" key="1">
    <citation type="submission" date="2023-07" db="EMBL/GenBank/DDBJ databases">
        <authorList>
            <consortium name="AG Swart"/>
            <person name="Singh M."/>
            <person name="Singh A."/>
            <person name="Seah K."/>
            <person name="Emmerich C."/>
        </authorList>
    </citation>
    <scope>NUCLEOTIDE SEQUENCE</scope>
    <source>
        <strain evidence="2">DP1</strain>
    </source>
</reference>
<dbReference type="GO" id="GO:0005829">
    <property type="term" value="C:cytosol"/>
    <property type="evidence" value="ECO:0007669"/>
    <property type="project" value="TreeGrafter"/>
</dbReference>
<dbReference type="GO" id="GO:0005952">
    <property type="term" value="C:cAMP-dependent protein kinase complex"/>
    <property type="evidence" value="ECO:0007669"/>
    <property type="project" value="InterPro"/>
</dbReference>
<dbReference type="InterPro" id="IPR018490">
    <property type="entry name" value="cNMP-bd_dom_sf"/>
</dbReference>